<keyword evidence="2" id="KW-0540">Nuclease</keyword>
<organism evidence="2 3">
    <name type="scientific">Gracilibacillus salinarum</name>
    <dbReference type="NCBI Taxonomy" id="2932255"/>
    <lineage>
        <taxon>Bacteria</taxon>
        <taxon>Bacillati</taxon>
        <taxon>Bacillota</taxon>
        <taxon>Bacilli</taxon>
        <taxon>Bacillales</taxon>
        <taxon>Bacillaceae</taxon>
        <taxon>Gracilibacillus</taxon>
    </lineage>
</organism>
<dbReference type="RefSeq" id="WP_244743879.1">
    <property type="nucleotide sequence ID" value="NZ_CP095071.1"/>
</dbReference>
<dbReference type="Pfam" id="PF03161">
    <property type="entry name" value="LAGLIDADG_2"/>
    <property type="match status" value="1"/>
</dbReference>
<accession>A0ABY4GMI9</accession>
<dbReference type="SUPFAM" id="SSF55608">
    <property type="entry name" value="Homing endonucleases"/>
    <property type="match status" value="1"/>
</dbReference>
<protein>
    <submittedName>
        <fullName evidence="2">Endonuclease</fullName>
    </submittedName>
</protein>
<dbReference type="EMBL" id="CP095071">
    <property type="protein sequence ID" value="UOQ85175.1"/>
    <property type="molecule type" value="Genomic_DNA"/>
</dbReference>
<proteinExistence type="predicted"/>
<dbReference type="InterPro" id="IPR004860">
    <property type="entry name" value="LAGLIDADG_dom"/>
</dbReference>
<name>A0ABY4GMI9_9BACI</name>
<evidence type="ECO:0000313" key="3">
    <source>
        <dbReference type="Proteomes" id="UP000831537"/>
    </source>
</evidence>
<dbReference type="InterPro" id="IPR027434">
    <property type="entry name" value="Homing_endonucl"/>
</dbReference>
<dbReference type="Gene3D" id="3.10.28.10">
    <property type="entry name" value="Homing endonucleases"/>
    <property type="match status" value="2"/>
</dbReference>
<gene>
    <name evidence="2" type="ORF">MUN87_21440</name>
</gene>
<keyword evidence="3" id="KW-1185">Reference proteome</keyword>
<reference evidence="2 3" key="1">
    <citation type="submission" date="2022-04" db="EMBL/GenBank/DDBJ databases">
        <title>Gracilibacillus sp. isolated from saltern.</title>
        <authorList>
            <person name="Won M."/>
            <person name="Lee C.-M."/>
            <person name="Woen H.-Y."/>
            <person name="Kwon S.-W."/>
        </authorList>
    </citation>
    <scope>NUCLEOTIDE SEQUENCE [LARGE SCALE GENOMIC DNA]</scope>
    <source>
        <strain evidence="2 3">SSPM10-3</strain>
    </source>
</reference>
<dbReference type="GO" id="GO:0004519">
    <property type="term" value="F:endonuclease activity"/>
    <property type="evidence" value="ECO:0007669"/>
    <property type="project" value="UniProtKB-KW"/>
</dbReference>
<evidence type="ECO:0000313" key="2">
    <source>
        <dbReference type="EMBL" id="UOQ85175.1"/>
    </source>
</evidence>
<evidence type="ECO:0000259" key="1">
    <source>
        <dbReference type="Pfam" id="PF03161"/>
    </source>
</evidence>
<feature type="domain" description="Homing endonuclease LAGLIDADG" evidence="1">
    <location>
        <begin position="14"/>
        <end position="173"/>
    </location>
</feature>
<keyword evidence="2" id="KW-0378">Hydrolase</keyword>
<sequence length="330" mass="38490">MNVPEADITLYHYICGKLLGDGSITIQKGRKPRFQFTHAAKDYDWSFYCYDKLANNIPLNKPTYKRTVDPRVKKGFTEAYVVQSKTDPIITQLESIWYQQRKKVLPINFIEDFLDVRALAWWYQDDGHLKIDNHIPRKIILSTDSFSKQENQLLILLLKRKFSLHFSLDKQNRIILYDAAQIVYFSRLIKPYMHSSMHRKMLTLPTTSVHSATQRTTIYLPDFISIIQPTKEINLQLDQLEELLNTVKDCNTYLPFYLEQMAFIEKITIKRSYQIVIEPRKRQLLCEVSSYTGYRLSTIVAICFQLTNKKITLPSKAPEIGSASCGHGFS</sequence>
<keyword evidence="2" id="KW-0255">Endonuclease</keyword>
<dbReference type="Proteomes" id="UP000831537">
    <property type="component" value="Chromosome"/>
</dbReference>